<evidence type="ECO:0000313" key="3">
    <source>
        <dbReference type="Proteomes" id="UP000177649"/>
    </source>
</evidence>
<dbReference type="InterPro" id="IPR015797">
    <property type="entry name" value="NUDIX_hydrolase-like_dom_sf"/>
</dbReference>
<evidence type="ECO:0000259" key="1">
    <source>
        <dbReference type="PROSITE" id="PS51462"/>
    </source>
</evidence>
<dbReference type="EMBL" id="MHTA01000016">
    <property type="protein sequence ID" value="OHA54261.1"/>
    <property type="molecule type" value="Genomic_DNA"/>
</dbReference>
<reference evidence="2 3" key="1">
    <citation type="journal article" date="2016" name="Nat. Commun.">
        <title>Thousands of microbial genomes shed light on interconnected biogeochemical processes in an aquifer system.</title>
        <authorList>
            <person name="Anantharaman K."/>
            <person name="Brown C.T."/>
            <person name="Hug L.A."/>
            <person name="Sharon I."/>
            <person name="Castelle C.J."/>
            <person name="Probst A.J."/>
            <person name="Thomas B.C."/>
            <person name="Singh A."/>
            <person name="Wilkins M.J."/>
            <person name="Karaoz U."/>
            <person name="Brodie E.L."/>
            <person name="Williams K.H."/>
            <person name="Hubbard S.S."/>
            <person name="Banfield J.F."/>
        </authorList>
    </citation>
    <scope>NUCLEOTIDE SEQUENCE [LARGE SCALE GENOMIC DNA]</scope>
</reference>
<dbReference type="PROSITE" id="PS51462">
    <property type="entry name" value="NUDIX"/>
    <property type="match status" value="1"/>
</dbReference>
<dbReference type="InterPro" id="IPR000086">
    <property type="entry name" value="NUDIX_hydrolase_dom"/>
</dbReference>
<feature type="domain" description="Nudix hydrolase" evidence="1">
    <location>
        <begin position="10"/>
        <end position="134"/>
    </location>
</feature>
<dbReference type="SUPFAM" id="SSF55811">
    <property type="entry name" value="Nudix"/>
    <property type="match status" value="1"/>
</dbReference>
<name>A0A1G2Q337_9BACT</name>
<comment type="caution">
    <text evidence="2">The sequence shown here is derived from an EMBL/GenBank/DDBJ whole genome shotgun (WGS) entry which is preliminary data.</text>
</comment>
<organism evidence="2 3">
    <name type="scientific">Candidatus Terrybacteria bacterium RIFCSPLOWO2_02_42_20</name>
    <dbReference type="NCBI Taxonomy" id="1802370"/>
    <lineage>
        <taxon>Bacteria</taxon>
        <taxon>Candidatus Terryibacteriota</taxon>
    </lineage>
</organism>
<gene>
    <name evidence="2" type="ORF">A2Z62_00870</name>
</gene>
<protein>
    <recommendedName>
        <fullName evidence="1">Nudix hydrolase domain-containing protein</fullName>
    </recommendedName>
</protein>
<accession>A0A1G2Q337</accession>
<dbReference type="Pfam" id="PF00293">
    <property type="entry name" value="NUDIX"/>
    <property type="match status" value="1"/>
</dbReference>
<evidence type="ECO:0000313" key="2">
    <source>
        <dbReference type="EMBL" id="OHA54261.1"/>
    </source>
</evidence>
<proteinExistence type="predicted"/>
<dbReference type="Proteomes" id="UP000177649">
    <property type="component" value="Unassembled WGS sequence"/>
</dbReference>
<dbReference type="AlphaFoldDB" id="A0A1G2Q337"/>
<sequence>MAIITGFVEPKRDYAVFVLVTGMQGIPLVIEKGNFSKKMWKLPGGRPAPEDDMDRNITAMREVNDEIGIVVEYPEKEVFRIKKQKHDFIVLEAKYFSGDFIAKAEIERVELFDFAQIRQMIQEKQILPDHAEALLKHIDEVTAFNVVYV</sequence>
<dbReference type="Gene3D" id="3.90.79.10">
    <property type="entry name" value="Nucleoside Triphosphate Pyrophosphohydrolase"/>
    <property type="match status" value="1"/>
</dbReference>